<dbReference type="Proteomes" id="UP000251853">
    <property type="component" value="Unassembled WGS sequence"/>
</dbReference>
<keyword evidence="5" id="KW-1185">Reference proteome</keyword>
<keyword evidence="1" id="KW-1133">Transmembrane helix</keyword>
<dbReference type="PANTHER" id="PTHR32024">
    <property type="entry name" value="TRK SYSTEM POTASSIUM UPTAKE PROTEIN TRKG-RELATED"/>
    <property type="match status" value="1"/>
</dbReference>
<keyword evidence="1" id="KW-0812">Transmembrane</keyword>
<dbReference type="EMBL" id="CZAB01000014">
    <property type="protein sequence ID" value="CUO84105.1"/>
    <property type="molecule type" value="Genomic_DNA"/>
</dbReference>
<dbReference type="EMBL" id="UAVW01000021">
    <property type="protein sequence ID" value="SQB16687.1"/>
    <property type="molecule type" value="Genomic_DNA"/>
</dbReference>
<evidence type="ECO:0000313" key="2">
    <source>
        <dbReference type="EMBL" id="CUO84105.1"/>
    </source>
</evidence>
<feature type="transmembrane region" description="Helical" evidence="1">
    <location>
        <begin position="12"/>
        <end position="30"/>
    </location>
</feature>
<name>A0A174IGA2_9FIRM</name>
<reference evidence="3 5" key="2">
    <citation type="submission" date="2018-06" db="EMBL/GenBank/DDBJ databases">
        <authorList>
            <consortium name="Pathogen Informatics"/>
            <person name="Doyle S."/>
        </authorList>
    </citation>
    <scope>NUCLEOTIDE SEQUENCE [LARGE SCALE GENOMIC DNA]</scope>
    <source>
        <strain evidence="3 5">NCTC11224</strain>
    </source>
</reference>
<dbReference type="PANTHER" id="PTHR32024:SF1">
    <property type="entry name" value="KTR SYSTEM POTASSIUM UPTAKE PROTEIN B"/>
    <property type="match status" value="1"/>
</dbReference>
<evidence type="ECO:0000256" key="1">
    <source>
        <dbReference type="SAM" id="Phobius"/>
    </source>
</evidence>
<dbReference type="AlphaFoldDB" id="A0A174IGA2"/>
<accession>A0A174IGA2</accession>
<gene>
    <name evidence="2" type="primary">ktrB_3</name>
    <name evidence="3" type="synonym">ktrB_2</name>
    <name evidence="2" type="ORF">ERS852480_02037</name>
    <name evidence="3" type="ORF">NCTC11224_05748</name>
</gene>
<organism evidence="2 4">
    <name type="scientific">Enterocloster clostridioformis</name>
    <dbReference type="NCBI Taxonomy" id="1531"/>
    <lineage>
        <taxon>Bacteria</taxon>
        <taxon>Bacillati</taxon>
        <taxon>Bacillota</taxon>
        <taxon>Clostridia</taxon>
        <taxon>Lachnospirales</taxon>
        <taxon>Lachnospiraceae</taxon>
        <taxon>Enterocloster</taxon>
    </lineage>
</organism>
<dbReference type="Proteomes" id="UP000095512">
    <property type="component" value="Unassembled WGS sequence"/>
</dbReference>
<sequence length="114" mass="12225">MKYLERQSPARIIAIGFLAVILTGFSLLMLPVCVKPGVRLHYVDALFTSTSAVCVTGLIAVDTADTYTALGQTVVALLIQIGGLGVPSKELPAMRSPTPSITGFPRRHFTRQPL</sequence>
<reference evidence="2 4" key="1">
    <citation type="submission" date="2015-09" db="EMBL/GenBank/DDBJ databases">
        <authorList>
            <consortium name="Pathogen Informatics"/>
        </authorList>
    </citation>
    <scope>NUCLEOTIDE SEQUENCE [LARGE SCALE GENOMIC DNA]</scope>
    <source>
        <strain evidence="2 4">2789STDY5834865</strain>
    </source>
</reference>
<dbReference type="GO" id="GO:0016787">
    <property type="term" value="F:hydrolase activity"/>
    <property type="evidence" value="ECO:0007669"/>
    <property type="project" value="UniProtKB-KW"/>
</dbReference>
<keyword evidence="2" id="KW-0378">Hydrolase</keyword>
<evidence type="ECO:0000313" key="3">
    <source>
        <dbReference type="EMBL" id="SQB16687.1"/>
    </source>
</evidence>
<evidence type="ECO:0000313" key="5">
    <source>
        <dbReference type="Proteomes" id="UP000251853"/>
    </source>
</evidence>
<keyword evidence="1" id="KW-0472">Membrane</keyword>
<protein>
    <submittedName>
        <fullName evidence="2">H(+)-transporting two-sector ATPase</fullName>
        <ecNumber evidence="2">3.6.3.14</ecNumber>
    </submittedName>
</protein>
<dbReference type="EC" id="3.6.3.14" evidence="2"/>
<evidence type="ECO:0000313" key="4">
    <source>
        <dbReference type="Proteomes" id="UP000095512"/>
    </source>
</evidence>
<proteinExistence type="predicted"/>